<protein>
    <recommendedName>
        <fullName evidence="1">SET domain-containing protein</fullName>
    </recommendedName>
</protein>
<dbReference type="InterPro" id="IPR046341">
    <property type="entry name" value="SET_dom_sf"/>
</dbReference>
<evidence type="ECO:0000313" key="3">
    <source>
        <dbReference type="Proteomes" id="UP001516023"/>
    </source>
</evidence>
<dbReference type="InterPro" id="IPR001214">
    <property type="entry name" value="SET_dom"/>
</dbReference>
<dbReference type="InterPro" id="IPR053185">
    <property type="entry name" value="SET_domain_protein"/>
</dbReference>
<dbReference type="Proteomes" id="UP001516023">
    <property type="component" value="Unassembled WGS sequence"/>
</dbReference>
<comment type="caution">
    <text evidence="2">The sequence shown here is derived from an EMBL/GenBank/DDBJ whole genome shotgun (WGS) entry which is preliminary data.</text>
</comment>
<evidence type="ECO:0000259" key="1">
    <source>
        <dbReference type="PROSITE" id="PS50280"/>
    </source>
</evidence>
<sequence length="829" mass="94715">MTITRPQFINLHRAPMIAKTMALSSHPSAHCSRRKHHHRITIIALSILISPEPAASSGQHIYFPPDTTKIHQDKNACMLYIAESTIPHAGIGIFAGVDFAEGQLIGRDNWGDPAFATIDINWNNADPGGRSASKSRRDYHWPLTNYDWESSSLDIIEEEGDDASMTVTGFGAVPNCHFSLINVAEHGVSYDLAGLSRYNSPGSGAITPFVNRTSTARKDIEAGSELFVSYGSSWFKNRPDYATVPVKESYNEAERFLEKYGLFLLGNPQNTNGWKYNLFIDDMILKEEAQKDLWDIIKSFPYVSRARQALPATSEDVMRAIHRGIGAVEVENSMRSLEYLKEHGKCVDNIVPGNSTIPHAGRGAFATRFIPKGSLVAPAPLVHFTDKSALIMYNETRDRNGKLIKNEKEILTTQLIRNYMFGHPNSSVVLFPYSHHVSYINHHSIEFNARLQWAKNFSFHNEDWLNKDVKFLDQQWRAGNSTIPHAGRGAFATRFIPRGSLVAPAPLVHITDKSALIMYNETRDRNGKLIKNEKEILTTQIIRNYMFGHPNSSVVLFPYSHHVAYINHHSTEFNARLQWAKNFSFHNEDWLYKDVTFLDQQWRAGLMLEFIATRDIKEGEEILIDYGKDWQNAWDTHVKQWTQVDPEKDFNNYTHLTKFSAMNAAKAIYRRAEFYKSDNAPIKTVAEQETDPYPRNVVFKCRVDVDIGIGNYTYAPETTPVYKRKWITKDLNVGHKKSRRCNVIERLDASSDYYGYDDHPFMYTVEISNVRKNQGKRENHVITGVPFRAIDIVDEKYSSDMFLKNAFRHEMGLPDGLWPKAWMNLVSND</sequence>
<proteinExistence type="predicted"/>
<dbReference type="PROSITE" id="PS50280">
    <property type="entry name" value="SET"/>
    <property type="match status" value="2"/>
</dbReference>
<dbReference type="SMART" id="SM00317">
    <property type="entry name" value="SET"/>
    <property type="match status" value="1"/>
</dbReference>
<organism evidence="2 3">
    <name type="scientific">Cyclotella cryptica</name>
    <dbReference type="NCBI Taxonomy" id="29204"/>
    <lineage>
        <taxon>Eukaryota</taxon>
        <taxon>Sar</taxon>
        <taxon>Stramenopiles</taxon>
        <taxon>Ochrophyta</taxon>
        <taxon>Bacillariophyta</taxon>
        <taxon>Coscinodiscophyceae</taxon>
        <taxon>Thalassiosirophycidae</taxon>
        <taxon>Stephanodiscales</taxon>
        <taxon>Stephanodiscaceae</taxon>
        <taxon>Cyclotella</taxon>
    </lineage>
</organism>
<dbReference type="CDD" id="cd08161">
    <property type="entry name" value="SET"/>
    <property type="match status" value="1"/>
</dbReference>
<dbReference type="PANTHER" id="PTHR47332:SF6">
    <property type="entry name" value="SET DOMAIN-CONTAINING PROTEIN"/>
    <property type="match status" value="1"/>
</dbReference>
<dbReference type="EMBL" id="JABMIG020000503">
    <property type="protein sequence ID" value="KAL3776238.1"/>
    <property type="molecule type" value="Genomic_DNA"/>
</dbReference>
<keyword evidence="3" id="KW-1185">Reference proteome</keyword>
<reference evidence="2 3" key="1">
    <citation type="journal article" date="2020" name="G3 (Bethesda)">
        <title>Improved Reference Genome for Cyclotella cryptica CCMP332, a Model for Cell Wall Morphogenesis, Salinity Adaptation, and Lipid Production in Diatoms (Bacillariophyta).</title>
        <authorList>
            <person name="Roberts W.R."/>
            <person name="Downey K.M."/>
            <person name="Ruck E.C."/>
            <person name="Traller J.C."/>
            <person name="Alverson A.J."/>
        </authorList>
    </citation>
    <scope>NUCLEOTIDE SEQUENCE [LARGE SCALE GENOMIC DNA]</scope>
    <source>
        <strain evidence="2 3">CCMP332</strain>
    </source>
</reference>
<dbReference type="Gene3D" id="2.170.270.10">
    <property type="entry name" value="SET domain"/>
    <property type="match status" value="3"/>
</dbReference>
<gene>
    <name evidence="2" type="ORF">HJC23_011735</name>
</gene>
<feature type="domain" description="SET" evidence="1">
    <location>
        <begin position="77"/>
        <end position="231"/>
    </location>
</feature>
<dbReference type="SUPFAM" id="SSF82199">
    <property type="entry name" value="SET domain"/>
    <property type="match status" value="2"/>
</dbReference>
<evidence type="ECO:0000313" key="2">
    <source>
        <dbReference type="EMBL" id="KAL3776238.1"/>
    </source>
</evidence>
<dbReference type="PANTHER" id="PTHR47332">
    <property type="entry name" value="SET DOMAIN-CONTAINING PROTEIN 5"/>
    <property type="match status" value="1"/>
</dbReference>
<dbReference type="AlphaFoldDB" id="A0ABD3NJX1"/>
<name>A0ABD3NJX1_9STRA</name>
<dbReference type="Pfam" id="PF00856">
    <property type="entry name" value="SET"/>
    <property type="match status" value="1"/>
</dbReference>
<accession>A0ABD3NJX1</accession>
<feature type="domain" description="SET" evidence="1">
    <location>
        <begin position="467"/>
        <end position="627"/>
    </location>
</feature>